<keyword evidence="1" id="KW-0812">Transmembrane</keyword>
<dbReference type="InterPro" id="IPR000014">
    <property type="entry name" value="PAS"/>
</dbReference>
<dbReference type="CDD" id="cd01949">
    <property type="entry name" value="GGDEF"/>
    <property type="match status" value="1"/>
</dbReference>
<feature type="domain" description="EAL" evidence="4">
    <location>
        <begin position="1021"/>
        <end position="1275"/>
    </location>
</feature>
<dbReference type="NCBIfam" id="TIGR00254">
    <property type="entry name" value="GGDEF"/>
    <property type="match status" value="1"/>
</dbReference>
<protein>
    <submittedName>
        <fullName evidence="6">EAL domain-containing protein</fullName>
    </submittedName>
</protein>
<reference evidence="6 7" key="1">
    <citation type="submission" date="2024-03" db="EMBL/GenBank/DDBJ databases">
        <title>Community enrichment and isolation of bacterial strains for fucoidan degradation.</title>
        <authorList>
            <person name="Sichert A."/>
        </authorList>
    </citation>
    <scope>NUCLEOTIDE SEQUENCE [LARGE SCALE GENOMIC DNA]</scope>
    <source>
        <strain evidence="6 7">AS81</strain>
    </source>
</reference>
<feature type="chain" id="PRO_5045727685" evidence="2">
    <location>
        <begin position="24"/>
        <end position="1286"/>
    </location>
</feature>
<dbReference type="Pfam" id="PF00563">
    <property type="entry name" value="EAL"/>
    <property type="match status" value="1"/>
</dbReference>
<dbReference type="PROSITE" id="PS50887">
    <property type="entry name" value="GGDEF"/>
    <property type="match status" value="1"/>
</dbReference>
<dbReference type="NCBIfam" id="TIGR00229">
    <property type="entry name" value="sensory_box"/>
    <property type="match status" value="1"/>
</dbReference>
<dbReference type="InterPro" id="IPR035919">
    <property type="entry name" value="EAL_sf"/>
</dbReference>
<dbReference type="Proteomes" id="UP001388366">
    <property type="component" value="Unassembled WGS sequence"/>
</dbReference>
<dbReference type="SUPFAM" id="SSF141868">
    <property type="entry name" value="EAL domain-like"/>
    <property type="match status" value="1"/>
</dbReference>
<dbReference type="InterPro" id="IPR035965">
    <property type="entry name" value="PAS-like_dom_sf"/>
</dbReference>
<dbReference type="InterPro" id="IPR029787">
    <property type="entry name" value="Nucleotide_cyclase"/>
</dbReference>
<evidence type="ECO:0000256" key="2">
    <source>
        <dbReference type="SAM" id="SignalP"/>
    </source>
</evidence>
<dbReference type="InterPro" id="IPR043128">
    <property type="entry name" value="Rev_trsase/Diguanyl_cyclase"/>
</dbReference>
<keyword evidence="1" id="KW-1133">Transmembrane helix</keyword>
<dbReference type="Gene3D" id="3.20.20.450">
    <property type="entry name" value="EAL domain"/>
    <property type="match status" value="1"/>
</dbReference>
<keyword evidence="1" id="KW-0472">Membrane</keyword>
<feature type="transmembrane region" description="Helical" evidence="1">
    <location>
        <begin position="688"/>
        <end position="709"/>
    </location>
</feature>
<dbReference type="InterPro" id="IPR015943">
    <property type="entry name" value="WD40/YVTN_repeat-like_dom_sf"/>
</dbReference>
<dbReference type="InterPro" id="IPR000160">
    <property type="entry name" value="GGDEF_dom"/>
</dbReference>
<dbReference type="InterPro" id="IPR001633">
    <property type="entry name" value="EAL_dom"/>
</dbReference>
<dbReference type="Gene3D" id="2.130.10.10">
    <property type="entry name" value="YVTN repeat-like/Quinoprotein amine dehydrogenase"/>
    <property type="match status" value="2"/>
</dbReference>
<name>A0ABU9U6W6_9GAMM</name>
<evidence type="ECO:0000259" key="5">
    <source>
        <dbReference type="PROSITE" id="PS50887"/>
    </source>
</evidence>
<comment type="caution">
    <text evidence="6">The sequence shown here is derived from an EMBL/GenBank/DDBJ whole genome shotgun (WGS) entry which is preliminary data.</text>
</comment>
<evidence type="ECO:0000313" key="7">
    <source>
        <dbReference type="Proteomes" id="UP001388366"/>
    </source>
</evidence>
<dbReference type="EMBL" id="JBBMQU010000048">
    <property type="protein sequence ID" value="MEM5552755.1"/>
    <property type="molecule type" value="Genomic_DNA"/>
</dbReference>
<dbReference type="PANTHER" id="PTHR44757">
    <property type="entry name" value="DIGUANYLATE CYCLASE DGCP"/>
    <property type="match status" value="1"/>
</dbReference>
<dbReference type="InterPro" id="IPR052155">
    <property type="entry name" value="Biofilm_reg_signaling"/>
</dbReference>
<gene>
    <name evidence="6" type="ORF">WNY63_18705</name>
</gene>
<dbReference type="SUPFAM" id="SSF69322">
    <property type="entry name" value="Tricorn protease domain 2"/>
    <property type="match status" value="1"/>
</dbReference>
<proteinExistence type="predicted"/>
<feature type="domain" description="PAS" evidence="3">
    <location>
        <begin position="715"/>
        <end position="761"/>
    </location>
</feature>
<accession>A0ABU9U6W6</accession>
<dbReference type="PROSITE" id="PS50883">
    <property type="entry name" value="EAL"/>
    <property type="match status" value="1"/>
</dbReference>
<feature type="domain" description="GGDEF" evidence="5">
    <location>
        <begin position="875"/>
        <end position="1012"/>
    </location>
</feature>
<evidence type="ECO:0000256" key="1">
    <source>
        <dbReference type="SAM" id="Phobius"/>
    </source>
</evidence>
<evidence type="ECO:0000259" key="4">
    <source>
        <dbReference type="PROSITE" id="PS50883"/>
    </source>
</evidence>
<dbReference type="CDD" id="cd00130">
    <property type="entry name" value="PAS"/>
    <property type="match status" value="1"/>
</dbReference>
<dbReference type="SMART" id="SM00267">
    <property type="entry name" value="GGDEF"/>
    <property type="match status" value="1"/>
</dbReference>
<sequence length="1286" mass="145288">MQLHYLLKVCCFISLFISPPAISYVTDLDSNQLAIPTINDFTHDINNTMWLATENGVFNYDGHSLFSNQTAPFSNLPSQSILQISAYKSWLLINTTQGLSLINLINNQLDQLTNTPITHPILNSEQGFLFLLKGQLYTIKEEKLHQLLSLQNPISNIALGYKNHIWIHSQNNRISHFDLATNRTTTEFTAPQKINQLAPSTASPKLIYKTEQGNLYLIDNNGSTQKLPNVHKNPQQLQLLNGQLYYLHKQQAFAFNLKTNKAKPLFYNSSNRFIATKQSNDQLWLQLLNKNWLTPPQLGLVSTPITNSPVPRIQQYYKTFTQIHSFSLNKTITKIHYLRDEKWAIATNQELYLYDASLQTFDLILNNEVSALNFTLPASLLVATKGQLLEYNLAQKRTIERYPVNEIIALTSLSKTHHIAATNQHLFYVANGQITPLTLLTKPEGQINNLHYQASSSTFLLATTHGLWKGELQLQNENILKDITLNLNKISAIPTFATYEAPKNALWISDTQGIKLYHPVDNQENEIANNNISANIVGIASNDHIANSPLTISYRDKIILYSNTNSVLLEAQSNKTPPLTDSLSISKLTLHYQHTNQSFYHLATNAVQADQPLKGATIWFGNLNNMPAKLSYRLTSDGEWQTLPISQNMLSLSNLLHDIYLEVKNLNQENSPSLVLHIKQTAFLIPNWFTYAAIIFGISLILILFFIILKLKNSAKHNLSNALMAQSKDAIWIADEHLQITQINPAFTHICGYKPEDVIGKKPKLLTINGRDHKLENLINNELEADGYWSGEIWNLRKDGQPYALDLSITKVQTPNLRTSHAHYIGLFSDVTARKNNERAMLRLTIRDTVTGLSNRVIFIESVNKAIASCNNNFPNLLIIFIDLDNFKKINDSLGHSLGDELLKEVAGRLTQMLDSGFTLARLGGDEFAVLVPPYLYSGMTIFFAKKLADNILKQFQAPFLLNGIESSISACCGIATYPDNGYTSDALMRSANSALNHAKKMGHNNYQFFDKSKHTIDPNTLSKESALFRAIENDDFQLFYQPKYDVNKDQIHGFEALVRWPQEGSNIISPAEFIPIAEQNGAIIPLTLLLMKQLFKQLDIWRSQDVNFGKVAINISALHFQQSSLVETLTECLTNYDVPARCVELEITESAMMDNPEFAQQQMNRLKALGFTIALDDFGTGHSSLGYLKRFPIDTLKIDRSFIKDIVDNEQDRNITATIIRLAKYLNIDVIAEGVETKAQAYMLHVMGCSYMQGYYYSRPLHVDKVAEFVNKSNAPKDTDFTDEL</sequence>
<dbReference type="Pfam" id="PF00990">
    <property type="entry name" value="GGDEF"/>
    <property type="match status" value="1"/>
</dbReference>
<dbReference type="SUPFAM" id="SSF55073">
    <property type="entry name" value="Nucleotide cyclase"/>
    <property type="match status" value="1"/>
</dbReference>
<dbReference type="SMART" id="SM00052">
    <property type="entry name" value="EAL"/>
    <property type="match status" value="1"/>
</dbReference>
<dbReference type="Gene3D" id="3.30.70.270">
    <property type="match status" value="1"/>
</dbReference>
<organism evidence="6 7">
    <name type="scientific">Pseudoalteromonas neustonica</name>
    <dbReference type="NCBI Taxonomy" id="1840331"/>
    <lineage>
        <taxon>Bacteria</taxon>
        <taxon>Pseudomonadati</taxon>
        <taxon>Pseudomonadota</taxon>
        <taxon>Gammaproteobacteria</taxon>
        <taxon>Alteromonadales</taxon>
        <taxon>Pseudoalteromonadaceae</taxon>
        <taxon>Pseudoalteromonas</taxon>
    </lineage>
</organism>
<dbReference type="PANTHER" id="PTHR44757:SF2">
    <property type="entry name" value="BIOFILM ARCHITECTURE MAINTENANCE PROTEIN MBAA"/>
    <property type="match status" value="1"/>
</dbReference>
<dbReference type="CDD" id="cd01948">
    <property type="entry name" value="EAL"/>
    <property type="match status" value="1"/>
</dbReference>
<feature type="signal peptide" evidence="2">
    <location>
        <begin position="1"/>
        <end position="23"/>
    </location>
</feature>
<dbReference type="Gene3D" id="3.30.450.20">
    <property type="entry name" value="PAS domain"/>
    <property type="match status" value="1"/>
</dbReference>
<evidence type="ECO:0000259" key="3">
    <source>
        <dbReference type="PROSITE" id="PS50112"/>
    </source>
</evidence>
<evidence type="ECO:0000313" key="6">
    <source>
        <dbReference type="EMBL" id="MEM5552755.1"/>
    </source>
</evidence>
<dbReference type="SUPFAM" id="SSF55785">
    <property type="entry name" value="PYP-like sensor domain (PAS domain)"/>
    <property type="match status" value="1"/>
</dbReference>
<dbReference type="Pfam" id="PF13426">
    <property type="entry name" value="PAS_9"/>
    <property type="match status" value="1"/>
</dbReference>
<dbReference type="SMART" id="SM00091">
    <property type="entry name" value="PAS"/>
    <property type="match status" value="1"/>
</dbReference>
<dbReference type="RefSeq" id="WP_342884524.1">
    <property type="nucleotide sequence ID" value="NZ_JBBMQU010000048.1"/>
</dbReference>
<keyword evidence="2" id="KW-0732">Signal</keyword>
<dbReference type="PROSITE" id="PS50112">
    <property type="entry name" value="PAS"/>
    <property type="match status" value="1"/>
</dbReference>
<keyword evidence="7" id="KW-1185">Reference proteome</keyword>